<proteinExistence type="predicted"/>
<dbReference type="PROSITE" id="PS51186">
    <property type="entry name" value="GNAT"/>
    <property type="match status" value="1"/>
</dbReference>
<dbReference type="SUPFAM" id="SSF55729">
    <property type="entry name" value="Acyl-CoA N-acyltransferases (Nat)"/>
    <property type="match status" value="1"/>
</dbReference>
<dbReference type="EMBL" id="FOSQ01000019">
    <property type="protein sequence ID" value="SFL09370.1"/>
    <property type="molecule type" value="Genomic_DNA"/>
</dbReference>
<dbReference type="PANTHER" id="PTHR47237">
    <property type="entry name" value="SLL0310 PROTEIN"/>
    <property type="match status" value="1"/>
</dbReference>
<dbReference type="InterPro" id="IPR041496">
    <property type="entry name" value="YitH/HolE_GNAT"/>
</dbReference>
<dbReference type="Proteomes" id="UP000199473">
    <property type="component" value="Unassembled WGS sequence"/>
</dbReference>
<dbReference type="CDD" id="cd04301">
    <property type="entry name" value="NAT_SF"/>
    <property type="match status" value="1"/>
</dbReference>
<dbReference type="Gene3D" id="3.40.630.30">
    <property type="match status" value="1"/>
</dbReference>
<dbReference type="InterPro" id="IPR016181">
    <property type="entry name" value="Acyl_CoA_acyltransferase"/>
</dbReference>
<keyword evidence="2" id="KW-0808">Transferase</keyword>
<organism evidence="2 3">
    <name type="scientific">Falsiroseomonas stagni DSM 19981</name>
    <dbReference type="NCBI Taxonomy" id="1123062"/>
    <lineage>
        <taxon>Bacteria</taxon>
        <taxon>Pseudomonadati</taxon>
        <taxon>Pseudomonadota</taxon>
        <taxon>Alphaproteobacteria</taxon>
        <taxon>Acetobacterales</taxon>
        <taxon>Roseomonadaceae</taxon>
        <taxon>Falsiroseomonas</taxon>
    </lineage>
</organism>
<dbReference type="Gene3D" id="3.40.630.90">
    <property type="match status" value="1"/>
</dbReference>
<dbReference type="InterPro" id="IPR052729">
    <property type="entry name" value="Acyl/Acetyltrans_Enzymes"/>
</dbReference>
<gene>
    <name evidence="2" type="ORF">SAMN02745775_11931</name>
</gene>
<dbReference type="Pfam" id="PF13508">
    <property type="entry name" value="Acetyltransf_7"/>
    <property type="match status" value="1"/>
</dbReference>
<dbReference type="OrthoDB" id="8453373at2"/>
<protein>
    <submittedName>
        <fullName evidence="2">Acetyltransferase (GNAT) domain-containing protein</fullName>
    </submittedName>
</protein>
<dbReference type="Pfam" id="PF18014">
    <property type="entry name" value="Acetyltransf_18"/>
    <property type="match status" value="1"/>
</dbReference>
<dbReference type="InterPro" id="IPR000182">
    <property type="entry name" value="GNAT_dom"/>
</dbReference>
<name>A0A1I4EW92_9PROT</name>
<sequence length="284" mass="29904">MKAQADAQPIMRALLPADLEAAQALSAAVRWPHRVEDWHFALGIGDGIALEAARRLVGTAIIWSFGPDWGTLGMVIVAPAHQGRGLGRRLMEACIAQLGPRAIQLHATPEGEPLYRSLGFAATATIRQHQGAAFSLGFQAPRPGERLRPAGRADLGVLAALDTAACGMARGPMLAALLGDAEAIVLDRGGLACGYAMLRRFGRGKVIGPVVAPDEEAARLLVAHWLGQRQGEFLRIDVTDESGLSPWLQAAGLPEVDVVTRMVRGTPATPAAVRSFALASQALG</sequence>
<dbReference type="RefSeq" id="WP_092963112.1">
    <property type="nucleotide sequence ID" value="NZ_FOSQ01000019.1"/>
</dbReference>
<dbReference type="STRING" id="1123062.SAMN02745775_11931"/>
<dbReference type="AlphaFoldDB" id="A0A1I4EW92"/>
<evidence type="ECO:0000313" key="3">
    <source>
        <dbReference type="Proteomes" id="UP000199473"/>
    </source>
</evidence>
<feature type="domain" description="N-acetyltransferase" evidence="1">
    <location>
        <begin position="9"/>
        <end position="141"/>
    </location>
</feature>
<keyword evidence="3" id="KW-1185">Reference proteome</keyword>
<dbReference type="GO" id="GO:0016747">
    <property type="term" value="F:acyltransferase activity, transferring groups other than amino-acyl groups"/>
    <property type="evidence" value="ECO:0007669"/>
    <property type="project" value="InterPro"/>
</dbReference>
<accession>A0A1I4EW92</accession>
<reference evidence="2 3" key="1">
    <citation type="submission" date="2016-10" db="EMBL/GenBank/DDBJ databases">
        <authorList>
            <person name="de Groot N.N."/>
        </authorList>
    </citation>
    <scope>NUCLEOTIDE SEQUENCE [LARGE SCALE GENOMIC DNA]</scope>
    <source>
        <strain evidence="2 3">DSM 19981</strain>
    </source>
</reference>
<evidence type="ECO:0000313" key="2">
    <source>
        <dbReference type="EMBL" id="SFL09370.1"/>
    </source>
</evidence>
<dbReference type="PANTHER" id="PTHR47237:SF2">
    <property type="entry name" value="BLL4206 PROTEIN"/>
    <property type="match status" value="1"/>
</dbReference>
<evidence type="ECO:0000259" key="1">
    <source>
        <dbReference type="PROSITE" id="PS51186"/>
    </source>
</evidence>